<feature type="compositionally biased region" description="Low complexity" evidence="1">
    <location>
        <begin position="339"/>
        <end position="370"/>
    </location>
</feature>
<dbReference type="EMBL" id="HE580269">
    <property type="protein sequence ID" value="CCD23756.1"/>
    <property type="molecule type" value="Genomic_DNA"/>
</dbReference>
<feature type="compositionally biased region" description="Low complexity" evidence="1">
    <location>
        <begin position="467"/>
        <end position="511"/>
    </location>
</feature>
<dbReference type="InterPro" id="IPR035979">
    <property type="entry name" value="RBD_domain_sf"/>
</dbReference>
<dbReference type="HOGENOM" id="CLU_032585_0_0_1"/>
<keyword evidence="3" id="KW-1185">Reference proteome</keyword>
<evidence type="ECO:0000256" key="1">
    <source>
        <dbReference type="SAM" id="MobiDB-lite"/>
    </source>
</evidence>
<gene>
    <name evidence="2" type="primary">NDAI0C00950</name>
    <name evidence="2" type="ordered locus">NDAI_0C00950</name>
</gene>
<dbReference type="CDD" id="cd00590">
    <property type="entry name" value="RRM_SF"/>
    <property type="match status" value="1"/>
</dbReference>
<dbReference type="GeneID" id="11496371"/>
<evidence type="ECO:0000313" key="3">
    <source>
        <dbReference type="Proteomes" id="UP000000689"/>
    </source>
</evidence>
<reference evidence="2 3" key="1">
    <citation type="journal article" date="2011" name="Proc. Natl. Acad. Sci. U.S.A.">
        <title>Evolutionary erosion of yeast sex chromosomes by mating-type switching accidents.</title>
        <authorList>
            <person name="Gordon J.L."/>
            <person name="Armisen D."/>
            <person name="Proux-Wera E."/>
            <person name="Oheigeartaigh S.S."/>
            <person name="Byrne K.P."/>
            <person name="Wolfe K.H."/>
        </authorList>
    </citation>
    <scope>NUCLEOTIDE SEQUENCE [LARGE SCALE GENOMIC DNA]</scope>
    <source>
        <strain evidence="3">ATCC 10597 / BCRC 20456 / CBS 421 / NBRC 0211 / NRRL Y-12639</strain>
    </source>
</reference>
<dbReference type="GO" id="GO:0003676">
    <property type="term" value="F:nucleic acid binding"/>
    <property type="evidence" value="ECO:0007669"/>
    <property type="project" value="InterPro"/>
</dbReference>
<dbReference type="KEGG" id="ndi:NDAI_0C00950"/>
<organism evidence="2 3">
    <name type="scientific">Naumovozyma dairenensis (strain ATCC 10597 / BCRC 20456 / CBS 421 / NBRC 0211 / NRRL Y-12639)</name>
    <name type="common">Saccharomyces dairenensis</name>
    <dbReference type="NCBI Taxonomy" id="1071378"/>
    <lineage>
        <taxon>Eukaryota</taxon>
        <taxon>Fungi</taxon>
        <taxon>Dikarya</taxon>
        <taxon>Ascomycota</taxon>
        <taxon>Saccharomycotina</taxon>
        <taxon>Saccharomycetes</taxon>
        <taxon>Saccharomycetales</taxon>
        <taxon>Saccharomycetaceae</taxon>
        <taxon>Naumovozyma</taxon>
    </lineage>
</organism>
<dbReference type="AlphaFoldDB" id="G0W7J5"/>
<dbReference type="RefSeq" id="XP_003668999.1">
    <property type="nucleotide sequence ID" value="XM_003668951.1"/>
</dbReference>
<sequence>MSLEEFLGDDSLGDSVWNEDEINLDAINNTTNIDVLKPTTTTMEQGFNGLSQNNTPGNFSRSPSSALNQPIPANHPGLGGHAVYRTYPDTSNQPQGPPYIIKFSNLPPKFSDYDIKDLFQAKYTKFVKFKLFWELNKKPTIAVLKSGSIFDQNFKHDSKVAFVELYTSRDMDKVRNNWVVPLKEIYQINTEPAHFDDFKEYIAKNTLLTDPKDDPSKPYVLPKPKPNPFGTAKPVDTQSKVLDIEEKMRHLHVEDTTTLRRLSQGDSNNNGNTRPKVTILKKEHKETTIPTEQTEHTPETEESKEQEKTKNIPKPLSYSQVLQRSVEDIKKGSVSPTAPNGLSSSSGNGGPLNERSSSSVENSQSSSTSSRENKTEQINEDNNTHNDDVDDDHDGKENMQDHNDGKPFVFKNSERETSADTTGSRPTTFTSPSSSSYDYKSNMRGGYRGGSSRGSYNRRGGRGRGGSYQSRNNTYNNSEQQSQQSQERNFNDNNDSNENNNNNNNNTNNGANEEKGQYSLFAPASGFLQSSDGSRTSSRGGGRGNLNTRRGGSGGSGRGSSRGGSGVRRGGRGGGGYNRGYRGGASNNDRFTTA</sequence>
<dbReference type="OMA" id="FKLFWEL"/>
<dbReference type="SUPFAM" id="SSF54928">
    <property type="entry name" value="RNA-binding domain, RBD"/>
    <property type="match status" value="1"/>
</dbReference>
<dbReference type="eggNOG" id="ENOG502QWA7">
    <property type="taxonomic scope" value="Eukaryota"/>
</dbReference>
<dbReference type="GO" id="GO:0000932">
    <property type="term" value="C:P-body"/>
    <property type="evidence" value="ECO:0007669"/>
    <property type="project" value="EnsemblFungi"/>
</dbReference>
<proteinExistence type="predicted"/>
<feature type="compositionally biased region" description="Polar residues" evidence="1">
    <location>
        <begin position="259"/>
        <end position="275"/>
    </location>
</feature>
<feature type="compositionally biased region" description="Basic and acidic residues" evidence="1">
    <location>
        <begin position="371"/>
        <end position="405"/>
    </location>
</feature>
<feature type="compositionally biased region" description="Basic and acidic residues" evidence="1">
    <location>
        <begin position="280"/>
        <end position="310"/>
    </location>
</feature>
<feature type="region of interest" description="Disordered" evidence="1">
    <location>
        <begin position="212"/>
        <end position="237"/>
    </location>
</feature>
<protein>
    <recommendedName>
        <fullName evidence="4">RRM domain-containing protein</fullName>
    </recommendedName>
</protein>
<evidence type="ECO:0008006" key="4">
    <source>
        <dbReference type="Google" id="ProtNLM"/>
    </source>
</evidence>
<feature type="compositionally biased region" description="Gly residues" evidence="1">
    <location>
        <begin position="551"/>
        <end position="583"/>
    </location>
</feature>
<dbReference type="Proteomes" id="UP000000689">
    <property type="component" value="Chromosome 3"/>
</dbReference>
<feature type="compositionally biased region" description="Low complexity" evidence="1">
    <location>
        <begin position="421"/>
        <end position="436"/>
    </location>
</feature>
<accession>G0W7J5</accession>
<evidence type="ECO:0000313" key="2">
    <source>
        <dbReference type="EMBL" id="CCD23756.1"/>
    </source>
</evidence>
<name>G0W7J5_NAUDC</name>
<feature type="region of interest" description="Disordered" evidence="1">
    <location>
        <begin position="255"/>
        <end position="594"/>
    </location>
</feature>
<dbReference type="OrthoDB" id="48651at2759"/>